<dbReference type="RefSeq" id="WP_218112812.1">
    <property type="nucleotide sequence ID" value="NZ_CP065383.1"/>
</dbReference>
<proteinExistence type="predicted"/>
<accession>A0A7T1AKJ0</accession>
<reference evidence="1 2" key="1">
    <citation type="journal article" date="2021" name="Nat. Commun.">
        <title>Isolation of a member of the candidate phylum Atribacteria reveals a unique cell membrane structure.</title>
        <authorList>
            <person name="Taiki K."/>
            <person name="Nobu M.K."/>
            <person name="Kusada H."/>
            <person name="Meng X.-Y."/>
            <person name="Hosoki N."/>
            <person name="Uematsu K."/>
            <person name="Yoshioka H."/>
            <person name="Kamagata Y."/>
            <person name="Tamaki H."/>
        </authorList>
    </citation>
    <scope>NUCLEOTIDE SEQUENCE [LARGE SCALE GENOMIC DNA]</scope>
    <source>
        <strain evidence="1 2">RT761</strain>
    </source>
</reference>
<gene>
    <name evidence="1" type="ORF">RT761_00825</name>
</gene>
<organism evidence="1 2">
    <name type="scientific">Atribacter laminatus</name>
    <dbReference type="NCBI Taxonomy" id="2847778"/>
    <lineage>
        <taxon>Bacteria</taxon>
        <taxon>Pseudomonadati</taxon>
        <taxon>Atribacterota</taxon>
        <taxon>Atribacteria</taxon>
        <taxon>Atribacterales</taxon>
        <taxon>Atribacteraceae</taxon>
        <taxon>Atribacter</taxon>
    </lineage>
</organism>
<protein>
    <recommendedName>
        <fullName evidence="3">NusG domain-containing protein</fullName>
    </recommendedName>
</protein>
<evidence type="ECO:0000313" key="2">
    <source>
        <dbReference type="Proteomes" id="UP000594463"/>
    </source>
</evidence>
<dbReference type="Pfam" id="PF07009">
    <property type="entry name" value="NusG_II"/>
    <property type="match status" value="1"/>
</dbReference>
<dbReference type="KEGG" id="alam:RT761_00825"/>
<dbReference type="InterPro" id="IPR038690">
    <property type="entry name" value="NusG_2_sf"/>
</dbReference>
<dbReference type="Proteomes" id="UP000594463">
    <property type="component" value="Chromosome"/>
</dbReference>
<dbReference type="AlphaFoldDB" id="A0A7T1AKJ0"/>
<evidence type="ECO:0000313" key="1">
    <source>
        <dbReference type="EMBL" id="QPM67619.1"/>
    </source>
</evidence>
<name>A0A7T1AKJ0_ATRLM</name>
<sequence length="116" mass="13038">MKPFWKNRFLILLLLGIALVGIIVFSHSHSKAIKSYRLIIKNYKNQQEMLVNNATNSILMIEGPLGNTEVHIQQGKVWVSDSPCPDKVCIHMGKIPDNGGFIACLPNRVIIRALFP</sequence>
<evidence type="ECO:0008006" key="3">
    <source>
        <dbReference type="Google" id="ProtNLM"/>
    </source>
</evidence>
<dbReference type="EMBL" id="CP065383">
    <property type="protein sequence ID" value="QPM67619.1"/>
    <property type="molecule type" value="Genomic_DNA"/>
</dbReference>
<keyword evidence="2" id="KW-1185">Reference proteome</keyword>
<dbReference type="Gene3D" id="2.60.320.10">
    <property type="entry name" value="N-utilization substance G protein NusG, insert domain"/>
    <property type="match status" value="1"/>
</dbReference>